<dbReference type="GO" id="GO:0016829">
    <property type="term" value="F:lyase activity"/>
    <property type="evidence" value="ECO:0007669"/>
    <property type="project" value="UniProtKB-KW"/>
</dbReference>
<proteinExistence type="predicted"/>
<keyword evidence="2" id="KW-0456">Lyase</keyword>
<evidence type="ECO:0000256" key="1">
    <source>
        <dbReference type="ARBA" id="ARBA00022723"/>
    </source>
</evidence>
<dbReference type="Proteomes" id="UP000305423">
    <property type="component" value="Unassembled WGS sequence"/>
</dbReference>
<comment type="caution">
    <text evidence="2">The sequence shown here is derived from an EMBL/GenBank/DDBJ whole genome shotgun (WGS) entry which is preliminary data.</text>
</comment>
<dbReference type="EMBL" id="PNEL01000022">
    <property type="protein sequence ID" value="TMN77898.1"/>
    <property type="molecule type" value="Genomic_DNA"/>
</dbReference>
<dbReference type="RefSeq" id="WP_045965284.1">
    <property type="nucleotide sequence ID" value="NZ_JXXW01000057.1"/>
</dbReference>
<dbReference type="InterPro" id="IPR039556">
    <property type="entry name" value="ICL/PEPM"/>
</dbReference>
<protein>
    <submittedName>
        <fullName evidence="2">Isocitrate lyase/phosphoenolpyruvate mutase family protein</fullName>
    </submittedName>
</protein>
<dbReference type="InterPro" id="IPR040442">
    <property type="entry name" value="Pyrv_kinase-like_dom_sf"/>
</dbReference>
<dbReference type="Gene3D" id="3.20.20.60">
    <property type="entry name" value="Phosphoenolpyruvate-binding domains"/>
    <property type="match status" value="1"/>
</dbReference>
<accession>A0AAQ2ISG5</accession>
<dbReference type="PANTHER" id="PTHR42905">
    <property type="entry name" value="PHOSPHOENOLPYRUVATE CARBOXYLASE"/>
    <property type="match status" value="1"/>
</dbReference>
<keyword evidence="1" id="KW-0479">Metal-binding</keyword>
<name>A0AAQ2ISG5_PSEO7</name>
<dbReference type="GO" id="GO:0046872">
    <property type="term" value="F:metal ion binding"/>
    <property type="evidence" value="ECO:0007669"/>
    <property type="project" value="UniProtKB-KW"/>
</dbReference>
<evidence type="ECO:0000313" key="2">
    <source>
        <dbReference type="EMBL" id="TMN77898.1"/>
    </source>
</evidence>
<dbReference type="CDD" id="cd00377">
    <property type="entry name" value="ICL_PEPM"/>
    <property type="match status" value="1"/>
</dbReference>
<gene>
    <name evidence="2" type="ORF">CWB74_09325</name>
</gene>
<sequence length="265" mass="29000">MALSTTFNALHQQSAPLFLANCWDPSSALIIEQAGGQAVATTSWGMSNHQGYKDGELLTFDRVLQTVSAILKVITIPLSVDIEAGYSADQNQIIKHITQLADLGVAGINIEDKPSHQSSLRDIKAHQALLQAIKQALRHGGFDHFFINARCDLCLQPRWTEAALHERALAYQAAGCDGFFIPGLTDTTMIKRLTALLSIPVNVMLLPGFSDKQALAELGVKRISSGNALSDHVIALQESATRRLLEEHTVNFLFEQSVRTTWLSN</sequence>
<dbReference type="Pfam" id="PF13714">
    <property type="entry name" value="PEP_mutase"/>
    <property type="match status" value="1"/>
</dbReference>
<reference evidence="2 3" key="1">
    <citation type="submission" date="2017-12" db="EMBL/GenBank/DDBJ databases">
        <authorList>
            <person name="Paulsen S."/>
            <person name="Gram L.K."/>
        </authorList>
    </citation>
    <scope>NUCLEOTIDE SEQUENCE [LARGE SCALE GENOMIC DNA]</scope>
    <source>
        <strain evidence="2 3">S1607</strain>
    </source>
</reference>
<evidence type="ECO:0000313" key="3">
    <source>
        <dbReference type="Proteomes" id="UP000305423"/>
    </source>
</evidence>
<organism evidence="2 3">
    <name type="scientific">Pseudoalteromonas piscicida</name>
    <dbReference type="NCBI Taxonomy" id="43662"/>
    <lineage>
        <taxon>Bacteria</taxon>
        <taxon>Pseudomonadati</taxon>
        <taxon>Pseudomonadota</taxon>
        <taxon>Gammaproteobacteria</taxon>
        <taxon>Alteromonadales</taxon>
        <taxon>Pseudoalteromonadaceae</taxon>
        <taxon>Pseudoalteromonas</taxon>
    </lineage>
</organism>
<reference evidence="3" key="2">
    <citation type="submission" date="2019-06" db="EMBL/GenBank/DDBJ databases">
        <title>Co-occurence of chitin degradation, pigmentation and bioactivity in marine Pseudoalteromonas.</title>
        <authorList>
            <person name="Sonnenschein E.C."/>
            <person name="Bech P.K."/>
        </authorList>
    </citation>
    <scope>NUCLEOTIDE SEQUENCE [LARGE SCALE GENOMIC DNA]</scope>
    <source>
        <strain evidence="3">S1607</strain>
    </source>
</reference>
<dbReference type="PANTHER" id="PTHR42905:SF16">
    <property type="entry name" value="CARBOXYPHOSPHONOENOLPYRUVATE PHOSPHONOMUTASE-LIKE PROTEIN (AFU_ORTHOLOGUE AFUA_5G07230)"/>
    <property type="match status" value="1"/>
</dbReference>
<dbReference type="SUPFAM" id="SSF51621">
    <property type="entry name" value="Phosphoenolpyruvate/pyruvate domain"/>
    <property type="match status" value="1"/>
</dbReference>
<dbReference type="AlphaFoldDB" id="A0AAQ2ISG5"/>
<dbReference type="InterPro" id="IPR015813">
    <property type="entry name" value="Pyrv/PenolPyrv_kinase-like_dom"/>
</dbReference>